<sequence>MSIDEIDKEALKLILRASNSSHPNEFAGILRSKGNRITEVLILPGTFTSERSALMNLYMLPISSQSCGSVHSHSSSVPEPSRADLNFFDKFGEVHLIVASPYNESSWKAFNKAGKEVKLEIVESEDGDSTSSRYHEEFWT</sequence>
<evidence type="ECO:0000256" key="3">
    <source>
        <dbReference type="ARBA" id="ARBA00022801"/>
    </source>
</evidence>
<dbReference type="InterPro" id="IPR028090">
    <property type="entry name" value="JAB_dom_prok"/>
</dbReference>
<keyword evidence="3" id="KW-0378">Hydrolase</keyword>
<accession>A0A133UCI4</accession>
<keyword evidence="1" id="KW-0645">Protease</keyword>
<comment type="caution">
    <text evidence="7">The sequence shown here is derived from an EMBL/GenBank/DDBJ whole genome shotgun (WGS) entry which is preliminary data.</text>
</comment>
<gene>
    <name evidence="7" type="ORF">AKJ63_00355</name>
</gene>
<dbReference type="SUPFAM" id="SSF102712">
    <property type="entry name" value="JAB1/MPN domain"/>
    <property type="match status" value="1"/>
</dbReference>
<dbReference type="AlphaFoldDB" id="A0A133UCI4"/>
<organism evidence="7 8">
    <name type="scientific">candidate division MSBL1 archaeon SCGC-AAA259D18</name>
    <dbReference type="NCBI Taxonomy" id="1698262"/>
    <lineage>
        <taxon>Archaea</taxon>
        <taxon>Methanobacteriati</taxon>
        <taxon>Methanobacteriota</taxon>
        <taxon>candidate division MSBL1</taxon>
    </lineage>
</organism>
<proteinExistence type="predicted"/>
<reference evidence="7 8" key="1">
    <citation type="journal article" date="2016" name="Sci. Rep.">
        <title>Metabolic traits of an uncultured archaeal lineage -MSBL1- from brine pools of the Red Sea.</title>
        <authorList>
            <person name="Mwirichia R."/>
            <person name="Alam I."/>
            <person name="Rashid M."/>
            <person name="Vinu M."/>
            <person name="Ba-Alawi W."/>
            <person name="Anthony Kamau A."/>
            <person name="Kamanda Ngugi D."/>
            <person name="Goker M."/>
            <person name="Klenk H.P."/>
            <person name="Bajic V."/>
            <person name="Stingl U."/>
        </authorList>
    </citation>
    <scope>NUCLEOTIDE SEQUENCE [LARGE SCALE GENOMIC DNA]</scope>
    <source>
        <strain evidence="7">SCGC-AAA259D18</strain>
    </source>
</reference>
<evidence type="ECO:0000256" key="5">
    <source>
        <dbReference type="ARBA" id="ARBA00023049"/>
    </source>
</evidence>
<evidence type="ECO:0000313" key="8">
    <source>
        <dbReference type="Proteomes" id="UP000070195"/>
    </source>
</evidence>
<evidence type="ECO:0000259" key="6">
    <source>
        <dbReference type="Pfam" id="PF14464"/>
    </source>
</evidence>
<keyword evidence="5" id="KW-0482">Metalloprotease</keyword>
<dbReference type="GO" id="GO:0046872">
    <property type="term" value="F:metal ion binding"/>
    <property type="evidence" value="ECO:0007669"/>
    <property type="project" value="UniProtKB-KW"/>
</dbReference>
<dbReference type="GO" id="GO:0006508">
    <property type="term" value="P:proteolysis"/>
    <property type="evidence" value="ECO:0007669"/>
    <property type="project" value="UniProtKB-KW"/>
</dbReference>
<dbReference type="EMBL" id="LHXM01000005">
    <property type="protein sequence ID" value="KXA91923.1"/>
    <property type="molecule type" value="Genomic_DNA"/>
</dbReference>
<name>A0A133UCI4_9EURY</name>
<keyword evidence="8" id="KW-1185">Reference proteome</keyword>
<keyword evidence="4" id="KW-0862">Zinc</keyword>
<dbReference type="Proteomes" id="UP000070195">
    <property type="component" value="Unassembled WGS sequence"/>
</dbReference>
<evidence type="ECO:0000313" key="7">
    <source>
        <dbReference type="EMBL" id="KXA91923.1"/>
    </source>
</evidence>
<dbReference type="Gene3D" id="3.40.140.10">
    <property type="entry name" value="Cytidine Deaminase, domain 2"/>
    <property type="match status" value="1"/>
</dbReference>
<keyword evidence="2" id="KW-0479">Metal-binding</keyword>
<evidence type="ECO:0000256" key="2">
    <source>
        <dbReference type="ARBA" id="ARBA00022723"/>
    </source>
</evidence>
<protein>
    <recommendedName>
        <fullName evidence="6">JAB domain-containing protein</fullName>
    </recommendedName>
</protein>
<evidence type="ECO:0000256" key="4">
    <source>
        <dbReference type="ARBA" id="ARBA00022833"/>
    </source>
</evidence>
<evidence type="ECO:0000256" key="1">
    <source>
        <dbReference type="ARBA" id="ARBA00022670"/>
    </source>
</evidence>
<dbReference type="GO" id="GO:0008237">
    <property type="term" value="F:metallopeptidase activity"/>
    <property type="evidence" value="ECO:0007669"/>
    <property type="project" value="UniProtKB-KW"/>
</dbReference>
<feature type="domain" description="JAB" evidence="6">
    <location>
        <begin position="9"/>
        <end position="108"/>
    </location>
</feature>
<dbReference type="Pfam" id="PF14464">
    <property type="entry name" value="Prok-JAB"/>
    <property type="match status" value="1"/>
</dbReference>